<feature type="transmembrane region" description="Helical" evidence="6">
    <location>
        <begin position="492"/>
        <end position="512"/>
    </location>
</feature>
<keyword evidence="8" id="KW-1185">Reference proteome</keyword>
<reference evidence="7" key="1">
    <citation type="submission" date="2021-02" db="EMBL/GenBank/DDBJ databases">
        <authorList>
            <person name="Dougan E. K."/>
            <person name="Rhodes N."/>
            <person name="Thang M."/>
            <person name="Chan C."/>
        </authorList>
    </citation>
    <scope>NUCLEOTIDE SEQUENCE</scope>
</reference>
<sequence length="534" mass="58015">MACDSDSCSDFSDDDIIANSKFSESPEAELMPKDPGDIYFSWRTFLAYVGPGWLMSLAYLDPGNLESDLQSGAFTGHSLLWVLLLCTVAGLILQVLAARLAVVTGRDLAQTCRLGYPRPLSLLLWIMTELAIIGADIQEVVGTGIALRVLFGWPLWVGSLATGLDTFTFLLIHYLGKRFLEVFILALIALLLVCYIVNFLFMPPSAEQFFHGFLFSCSDYAVLQLVGTVGAVIMPHNLYLHSGLCKQRTADRMDVEHVRQANKYTAVDSSIALSISFVINAALVSTFATGFFHLDCAQVDGGPLACLPGLHQDARCAGAECACRTGAGSPGFCGEIGLAEAGDSLRRLFGGHGELGRTMFALGLLAAGQASTMTGTMAGQYVMEGFLEWRIPIWLRTLITRLLSLGPAVAVAVLTSSSPNLNNRVDQWINVLQSVQLPFALLPVLHFNSDKTLMGEFALAPRYQALCWFLAAVVVSVNVYLVAQFMQGGSMFVQIVTILFFIIYAALILFTISADLKRVYGVLARYNMPSDTVS</sequence>
<comment type="subcellular location">
    <subcellularLocation>
        <location evidence="1">Membrane</location>
        <topology evidence="1">Multi-pass membrane protein</topology>
    </subcellularLocation>
</comment>
<gene>
    <name evidence="7" type="primary">nramp1</name>
    <name evidence="7" type="ORF">SPIL2461_LOCUS22812</name>
</gene>
<dbReference type="NCBIfam" id="NF037982">
    <property type="entry name" value="Nramp_1"/>
    <property type="match status" value="1"/>
</dbReference>
<feature type="transmembrane region" description="Helical" evidence="6">
    <location>
        <begin position="221"/>
        <end position="240"/>
    </location>
</feature>
<evidence type="ECO:0000313" key="7">
    <source>
        <dbReference type="EMBL" id="CAE7773105.1"/>
    </source>
</evidence>
<feature type="transmembrane region" description="Helical" evidence="6">
    <location>
        <begin position="393"/>
        <end position="415"/>
    </location>
</feature>
<dbReference type="GO" id="GO:0034755">
    <property type="term" value="P:iron ion transmembrane transport"/>
    <property type="evidence" value="ECO:0007669"/>
    <property type="project" value="TreeGrafter"/>
</dbReference>
<accession>A0A812YDR2</accession>
<dbReference type="PANTHER" id="PTHR11706">
    <property type="entry name" value="SOLUTE CARRIER PROTEIN FAMILY 11 MEMBER"/>
    <property type="match status" value="1"/>
</dbReference>
<keyword evidence="5 6" id="KW-0472">Membrane</keyword>
<dbReference type="NCBIfam" id="TIGR01197">
    <property type="entry name" value="nramp"/>
    <property type="match status" value="1"/>
</dbReference>
<evidence type="ECO:0000313" key="8">
    <source>
        <dbReference type="Proteomes" id="UP000649617"/>
    </source>
</evidence>
<dbReference type="PRINTS" id="PR00447">
    <property type="entry name" value="NATRESASSCMP"/>
</dbReference>
<evidence type="ECO:0000256" key="1">
    <source>
        <dbReference type="ARBA" id="ARBA00004141"/>
    </source>
</evidence>
<keyword evidence="4 6" id="KW-1133">Transmembrane helix</keyword>
<feature type="transmembrane region" description="Helical" evidence="6">
    <location>
        <begin position="122"/>
        <end position="147"/>
    </location>
</feature>
<keyword evidence="2" id="KW-0813">Transport</keyword>
<feature type="transmembrane region" description="Helical" evidence="6">
    <location>
        <begin position="182"/>
        <end position="201"/>
    </location>
</feature>
<comment type="caution">
    <text evidence="7">The sequence shown here is derived from an EMBL/GenBank/DDBJ whole genome shotgun (WGS) entry which is preliminary data.</text>
</comment>
<feature type="transmembrane region" description="Helical" evidence="6">
    <location>
        <begin position="153"/>
        <end position="175"/>
    </location>
</feature>
<dbReference type="AlphaFoldDB" id="A0A812YDR2"/>
<evidence type="ECO:0000256" key="3">
    <source>
        <dbReference type="ARBA" id="ARBA00022692"/>
    </source>
</evidence>
<evidence type="ECO:0000256" key="6">
    <source>
        <dbReference type="SAM" id="Phobius"/>
    </source>
</evidence>
<dbReference type="InterPro" id="IPR001046">
    <property type="entry name" value="NRAMP_fam"/>
</dbReference>
<feature type="transmembrane region" description="Helical" evidence="6">
    <location>
        <begin position="40"/>
        <end position="60"/>
    </location>
</feature>
<protein>
    <submittedName>
        <fullName evidence="7">Nramp1 protein</fullName>
    </submittedName>
</protein>
<dbReference type="OrthoDB" id="409173at2759"/>
<proteinExistence type="predicted"/>
<evidence type="ECO:0000256" key="2">
    <source>
        <dbReference type="ARBA" id="ARBA00022448"/>
    </source>
</evidence>
<evidence type="ECO:0000256" key="5">
    <source>
        <dbReference type="ARBA" id="ARBA00023136"/>
    </source>
</evidence>
<dbReference type="PANTHER" id="PTHR11706:SF33">
    <property type="entry name" value="NATURAL RESISTANCE-ASSOCIATED MACROPHAGE PROTEIN 2"/>
    <property type="match status" value="1"/>
</dbReference>
<organism evidence="7 8">
    <name type="scientific">Symbiodinium pilosum</name>
    <name type="common">Dinoflagellate</name>
    <dbReference type="NCBI Taxonomy" id="2952"/>
    <lineage>
        <taxon>Eukaryota</taxon>
        <taxon>Sar</taxon>
        <taxon>Alveolata</taxon>
        <taxon>Dinophyceae</taxon>
        <taxon>Suessiales</taxon>
        <taxon>Symbiodiniaceae</taxon>
        <taxon>Symbiodinium</taxon>
    </lineage>
</organism>
<feature type="transmembrane region" description="Helical" evidence="6">
    <location>
        <begin position="80"/>
        <end position="102"/>
    </location>
</feature>
<keyword evidence="3 6" id="KW-0812">Transmembrane</keyword>
<dbReference type="GO" id="GO:0005384">
    <property type="term" value="F:manganese ion transmembrane transporter activity"/>
    <property type="evidence" value="ECO:0007669"/>
    <property type="project" value="TreeGrafter"/>
</dbReference>
<evidence type="ECO:0000256" key="4">
    <source>
        <dbReference type="ARBA" id="ARBA00022989"/>
    </source>
</evidence>
<name>A0A812YDR2_SYMPI</name>
<dbReference type="Pfam" id="PF01566">
    <property type="entry name" value="Nramp"/>
    <property type="match status" value="1"/>
</dbReference>
<feature type="transmembrane region" description="Helical" evidence="6">
    <location>
        <begin position="466"/>
        <end position="486"/>
    </location>
</feature>
<dbReference type="GO" id="GO:0005886">
    <property type="term" value="C:plasma membrane"/>
    <property type="evidence" value="ECO:0007669"/>
    <property type="project" value="TreeGrafter"/>
</dbReference>
<dbReference type="EMBL" id="CAJNIZ010047671">
    <property type="protein sequence ID" value="CAE7773105.1"/>
    <property type="molecule type" value="Genomic_DNA"/>
</dbReference>
<dbReference type="Proteomes" id="UP000649617">
    <property type="component" value="Unassembled WGS sequence"/>
</dbReference>
<dbReference type="GO" id="GO:0015086">
    <property type="term" value="F:cadmium ion transmembrane transporter activity"/>
    <property type="evidence" value="ECO:0007669"/>
    <property type="project" value="TreeGrafter"/>
</dbReference>